<keyword evidence="1" id="KW-0143">Chaperone</keyword>
<dbReference type="Gene3D" id="1.10.287.110">
    <property type="entry name" value="DnaJ domain"/>
    <property type="match status" value="1"/>
</dbReference>
<dbReference type="EMBL" id="JBHSGB010000009">
    <property type="protein sequence ID" value="MFC4655252.1"/>
    <property type="molecule type" value="Genomic_DNA"/>
</dbReference>
<comment type="caution">
    <text evidence="3">The sequence shown here is derived from an EMBL/GenBank/DDBJ whole genome shotgun (WGS) entry which is preliminary data.</text>
</comment>
<proteinExistence type="predicted"/>
<dbReference type="Pfam" id="PF12339">
    <property type="entry name" value="DNAJ_related"/>
    <property type="match status" value="1"/>
</dbReference>
<dbReference type="InterPro" id="IPR036869">
    <property type="entry name" value="J_dom_sf"/>
</dbReference>
<dbReference type="CDD" id="cd06257">
    <property type="entry name" value="DnaJ"/>
    <property type="match status" value="1"/>
</dbReference>
<accession>A0ABV9JLW8</accession>
<reference evidence="4" key="1">
    <citation type="journal article" date="2019" name="Int. J. Syst. Evol. Microbiol.">
        <title>The Global Catalogue of Microorganisms (GCM) 10K type strain sequencing project: providing services to taxonomists for standard genome sequencing and annotation.</title>
        <authorList>
            <consortium name="The Broad Institute Genomics Platform"/>
            <consortium name="The Broad Institute Genome Sequencing Center for Infectious Disease"/>
            <person name="Wu L."/>
            <person name="Ma J."/>
        </authorList>
    </citation>
    <scope>NUCLEOTIDE SEQUENCE [LARGE SCALE GENOMIC DNA]</scope>
    <source>
        <strain evidence="4">DT28</strain>
    </source>
</reference>
<evidence type="ECO:0000256" key="1">
    <source>
        <dbReference type="ARBA" id="ARBA00023186"/>
    </source>
</evidence>
<organism evidence="3 4">
    <name type="scientific">Rheinheimera marina</name>
    <dbReference type="NCBI Taxonomy" id="1774958"/>
    <lineage>
        <taxon>Bacteria</taxon>
        <taxon>Pseudomonadati</taxon>
        <taxon>Pseudomonadota</taxon>
        <taxon>Gammaproteobacteria</taxon>
        <taxon>Chromatiales</taxon>
        <taxon>Chromatiaceae</taxon>
        <taxon>Rheinheimera</taxon>
    </lineage>
</organism>
<gene>
    <name evidence="3" type="ORF">ACFO3I_09540</name>
</gene>
<dbReference type="RefSeq" id="WP_377333692.1">
    <property type="nucleotide sequence ID" value="NZ_JBHSGB010000009.1"/>
</dbReference>
<dbReference type="SUPFAM" id="SSF46565">
    <property type="entry name" value="Chaperone J-domain"/>
    <property type="match status" value="1"/>
</dbReference>
<dbReference type="InterPro" id="IPR001623">
    <property type="entry name" value="DnaJ_domain"/>
</dbReference>
<evidence type="ECO:0000259" key="2">
    <source>
        <dbReference type="Pfam" id="PF12339"/>
    </source>
</evidence>
<keyword evidence="4" id="KW-1185">Reference proteome</keyword>
<evidence type="ECO:0000313" key="4">
    <source>
        <dbReference type="Proteomes" id="UP001595962"/>
    </source>
</evidence>
<evidence type="ECO:0000313" key="3">
    <source>
        <dbReference type="EMBL" id="MFC4655252.1"/>
    </source>
</evidence>
<sequence>MHASCLPELLNHLEALLLQSDQEISEQWLLSQLDAFFPSNERGELNNLLFQQHFVLYHHLFLLQQQWQQQGIALLWIGYAKVRVFPFSEPSNELPVLWSDQDEKAAYYLDWQNFIAMTDERLTALLDSFWQKLSLYRQNPAFDSVVIKDKWHLVENCSVADIKRRYRQLALLLHPDRGGDKADFQSLQLEYQWLLSRHIQ</sequence>
<feature type="domain" description="DnaJ-related protein N-terminal" evidence="2">
    <location>
        <begin position="8"/>
        <end position="132"/>
    </location>
</feature>
<dbReference type="InterPro" id="IPR021059">
    <property type="entry name" value="DnaJ-related_N"/>
</dbReference>
<name>A0ABV9JLW8_9GAMM</name>
<dbReference type="Proteomes" id="UP001595962">
    <property type="component" value="Unassembled WGS sequence"/>
</dbReference>
<protein>
    <submittedName>
        <fullName evidence="3">DNA-J related domain-containing protein</fullName>
    </submittedName>
</protein>